<reference evidence="3" key="1">
    <citation type="submission" date="2014-03" db="EMBL/GenBank/DDBJ databases">
        <authorList>
            <person name="Aksoy S."/>
            <person name="Warren W."/>
            <person name="Wilson R.K."/>
        </authorList>
    </citation>
    <scope>NUCLEOTIDE SEQUENCE [LARGE SCALE GENOMIC DNA]</scope>
    <source>
        <strain evidence="3">IAEA</strain>
    </source>
</reference>
<keyword evidence="1" id="KW-0812">Transmembrane</keyword>
<proteinExistence type="predicted"/>
<protein>
    <submittedName>
        <fullName evidence="2">Uncharacterized protein</fullName>
    </submittedName>
</protein>
<keyword evidence="3" id="KW-1185">Reference proteome</keyword>
<dbReference type="VEuPathDB" id="VectorBase:GBRI011714"/>
<organism evidence="2 3">
    <name type="scientific">Glossina brevipalpis</name>
    <dbReference type="NCBI Taxonomy" id="37001"/>
    <lineage>
        <taxon>Eukaryota</taxon>
        <taxon>Metazoa</taxon>
        <taxon>Ecdysozoa</taxon>
        <taxon>Arthropoda</taxon>
        <taxon>Hexapoda</taxon>
        <taxon>Insecta</taxon>
        <taxon>Pterygota</taxon>
        <taxon>Neoptera</taxon>
        <taxon>Endopterygota</taxon>
        <taxon>Diptera</taxon>
        <taxon>Brachycera</taxon>
        <taxon>Muscomorpha</taxon>
        <taxon>Hippoboscoidea</taxon>
        <taxon>Glossinidae</taxon>
        <taxon>Glossina</taxon>
    </lineage>
</organism>
<sequence>MKRKEKKIHRKTNTLLFVSVEICQELLTAVLGLTWFLLRVQFSLNKLIHAITFHDTSSNFSFHPVPCVEKLPEKRNSNVTQQEHLPKWSAIFQWHPLSFTYEAIICCNQNPYGRPMMSKTHFKGRITRI</sequence>
<keyword evidence="1" id="KW-0472">Membrane</keyword>
<name>A0A1A9W9Y3_9MUSC</name>
<feature type="transmembrane region" description="Helical" evidence="1">
    <location>
        <begin position="12"/>
        <end position="38"/>
    </location>
</feature>
<evidence type="ECO:0000313" key="3">
    <source>
        <dbReference type="Proteomes" id="UP000091820"/>
    </source>
</evidence>
<evidence type="ECO:0000256" key="1">
    <source>
        <dbReference type="SAM" id="Phobius"/>
    </source>
</evidence>
<accession>A0A1A9W9Y3</accession>
<evidence type="ECO:0000313" key="2">
    <source>
        <dbReference type="EnsemblMetazoa" id="GBRI011714-PA"/>
    </source>
</evidence>
<dbReference type="Proteomes" id="UP000091820">
    <property type="component" value="Unassembled WGS sequence"/>
</dbReference>
<dbReference type="AlphaFoldDB" id="A0A1A9W9Y3"/>
<keyword evidence="1" id="KW-1133">Transmembrane helix</keyword>
<reference evidence="2" key="2">
    <citation type="submission" date="2020-05" db="UniProtKB">
        <authorList>
            <consortium name="EnsemblMetazoa"/>
        </authorList>
    </citation>
    <scope>IDENTIFICATION</scope>
    <source>
        <strain evidence="2">IAEA</strain>
    </source>
</reference>
<dbReference type="EnsemblMetazoa" id="GBRI011714-RA">
    <property type="protein sequence ID" value="GBRI011714-PA"/>
    <property type="gene ID" value="GBRI011714"/>
</dbReference>